<evidence type="ECO:0000313" key="2">
    <source>
        <dbReference type="EMBL" id="KZO90795.1"/>
    </source>
</evidence>
<gene>
    <name evidence="2" type="ORF">CALVIDRAFT_568766</name>
</gene>
<dbReference type="OrthoDB" id="2588793at2759"/>
<keyword evidence="1" id="KW-0732">Signal</keyword>
<feature type="chain" id="PRO_5007887031" evidence="1">
    <location>
        <begin position="23"/>
        <end position="348"/>
    </location>
</feature>
<name>A0A167GQ82_CALVF</name>
<accession>A0A167GQ82</accession>
<evidence type="ECO:0000256" key="1">
    <source>
        <dbReference type="SAM" id="SignalP"/>
    </source>
</evidence>
<feature type="signal peptide" evidence="1">
    <location>
        <begin position="1"/>
        <end position="22"/>
    </location>
</feature>
<evidence type="ECO:0000313" key="3">
    <source>
        <dbReference type="Proteomes" id="UP000076738"/>
    </source>
</evidence>
<dbReference type="EMBL" id="KV417334">
    <property type="protein sequence ID" value="KZO90795.1"/>
    <property type="molecule type" value="Genomic_DNA"/>
</dbReference>
<protein>
    <submittedName>
        <fullName evidence="2">Uncharacterized protein</fullName>
    </submittedName>
</protein>
<keyword evidence="3" id="KW-1185">Reference proteome</keyword>
<organism evidence="2 3">
    <name type="scientific">Calocera viscosa (strain TUFC12733)</name>
    <dbReference type="NCBI Taxonomy" id="1330018"/>
    <lineage>
        <taxon>Eukaryota</taxon>
        <taxon>Fungi</taxon>
        <taxon>Dikarya</taxon>
        <taxon>Basidiomycota</taxon>
        <taxon>Agaricomycotina</taxon>
        <taxon>Dacrymycetes</taxon>
        <taxon>Dacrymycetales</taxon>
        <taxon>Dacrymycetaceae</taxon>
        <taxon>Calocera</taxon>
    </lineage>
</organism>
<reference evidence="2 3" key="1">
    <citation type="journal article" date="2016" name="Mol. Biol. Evol.">
        <title>Comparative Genomics of Early-Diverging Mushroom-Forming Fungi Provides Insights into the Origins of Lignocellulose Decay Capabilities.</title>
        <authorList>
            <person name="Nagy L.G."/>
            <person name="Riley R."/>
            <person name="Tritt A."/>
            <person name="Adam C."/>
            <person name="Daum C."/>
            <person name="Floudas D."/>
            <person name="Sun H."/>
            <person name="Yadav J.S."/>
            <person name="Pangilinan J."/>
            <person name="Larsson K.H."/>
            <person name="Matsuura K."/>
            <person name="Barry K."/>
            <person name="Labutti K."/>
            <person name="Kuo R."/>
            <person name="Ohm R.A."/>
            <person name="Bhattacharya S.S."/>
            <person name="Shirouzu T."/>
            <person name="Yoshinaga Y."/>
            <person name="Martin F.M."/>
            <person name="Grigoriev I.V."/>
            <person name="Hibbett D.S."/>
        </authorList>
    </citation>
    <scope>NUCLEOTIDE SEQUENCE [LARGE SCALE GENOMIC DNA]</scope>
    <source>
        <strain evidence="2 3">TUFC12733</strain>
    </source>
</reference>
<dbReference type="STRING" id="1330018.A0A167GQ82"/>
<proteinExistence type="predicted"/>
<sequence length="348" mass="39671">MPSRPPPFRPLALLCAFCLLAALPLLYIQWSSLTTSLPPLASHLRLLTQPIQFSWHAYSSGGGGGREECPTDPFSLPGMLHWGSGPNQTRWVPFPISSEAYEPGAGPEKLDELDRSWPGLTEEEMDDLGAPEPLMRQLAEGGGQWAEGRSVLFVGDRYGLPDEEYTWHASSESPPKTPHRRISELFLPHMAADGLEGFTPDLLVVNSLYWDSDHLFDKYFQEFGIKRPKEEGLSFQEVRYHQQQSSALLRLLRALYPGARTMYRSRHLRASNDRGLMLRVAQLDQGWRAVCEMEGVRVFDWGGRLEGYTEFYDGKQHFAPGPVTWLFGDMMLFYLREAMDEERWWACL</sequence>
<dbReference type="Proteomes" id="UP000076738">
    <property type="component" value="Unassembled WGS sequence"/>
</dbReference>
<dbReference type="AlphaFoldDB" id="A0A167GQ82"/>